<dbReference type="AlphaFoldDB" id="A0AAD8B2W1"/>
<dbReference type="InterPro" id="IPR017904">
    <property type="entry name" value="ADF/Cofilin"/>
</dbReference>
<accession>A0AAD8B2W1</accession>
<dbReference type="Pfam" id="PF00241">
    <property type="entry name" value="Cofilin_ADF"/>
    <property type="match status" value="1"/>
</dbReference>
<evidence type="ECO:0000313" key="4">
    <source>
        <dbReference type="EMBL" id="KAK0045600.1"/>
    </source>
</evidence>
<protein>
    <submittedName>
        <fullName evidence="4">Cofilin</fullName>
    </submittedName>
</protein>
<evidence type="ECO:0000256" key="2">
    <source>
        <dbReference type="ARBA" id="ARBA00023203"/>
    </source>
</evidence>
<evidence type="ECO:0000256" key="1">
    <source>
        <dbReference type="ARBA" id="ARBA00006844"/>
    </source>
</evidence>
<feature type="domain" description="ADF-H" evidence="3">
    <location>
        <begin position="8"/>
        <end position="147"/>
    </location>
</feature>
<comment type="similarity">
    <text evidence="1">Belongs to the actin-binding proteins ADF family.</text>
</comment>
<keyword evidence="5" id="KW-1185">Reference proteome</keyword>
<dbReference type="GO" id="GO:0030042">
    <property type="term" value="P:actin filament depolymerization"/>
    <property type="evidence" value="ECO:0007669"/>
    <property type="project" value="InterPro"/>
</dbReference>
<evidence type="ECO:0000313" key="5">
    <source>
        <dbReference type="Proteomes" id="UP001233172"/>
    </source>
</evidence>
<organism evidence="4 5">
    <name type="scientific">Biomphalaria pfeifferi</name>
    <name type="common">Bloodfluke planorb</name>
    <name type="synonym">Freshwater snail</name>
    <dbReference type="NCBI Taxonomy" id="112525"/>
    <lineage>
        <taxon>Eukaryota</taxon>
        <taxon>Metazoa</taxon>
        <taxon>Spiralia</taxon>
        <taxon>Lophotrochozoa</taxon>
        <taxon>Mollusca</taxon>
        <taxon>Gastropoda</taxon>
        <taxon>Heterobranchia</taxon>
        <taxon>Euthyneura</taxon>
        <taxon>Panpulmonata</taxon>
        <taxon>Hygrophila</taxon>
        <taxon>Lymnaeoidea</taxon>
        <taxon>Planorbidae</taxon>
        <taxon>Biomphalaria</taxon>
    </lineage>
</organism>
<proteinExistence type="inferred from homology"/>
<dbReference type="InterPro" id="IPR029006">
    <property type="entry name" value="ADF-H/Gelsolin-like_dom_sf"/>
</dbReference>
<dbReference type="GO" id="GO:0003779">
    <property type="term" value="F:actin binding"/>
    <property type="evidence" value="ECO:0007669"/>
    <property type="project" value="UniProtKB-KW"/>
</dbReference>
<dbReference type="InterPro" id="IPR002108">
    <property type="entry name" value="ADF-H"/>
</dbReference>
<feature type="non-terminal residue" evidence="4">
    <location>
        <position position="1"/>
    </location>
</feature>
<comment type="caution">
    <text evidence="4">The sequence shown here is derived from an EMBL/GenBank/DDBJ whole genome shotgun (WGS) entry which is preliminary data.</text>
</comment>
<dbReference type="GO" id="GO:0015629">
    <property type="term" value="C:actin cytoskeleton"/>
    <property type="evidence" value="ECO:0007669"/>
    <property type="project" value="InterPro"/>
</dbReference>
<dbReference type="PROSITE" id="PS51263">
    <property type="entry name" value="ADF_H"/>
    <property type="match status" value="1"/>
</dbReference>
<dbReference type="PANTHER" id="PTHR11913">
    <property type="entry name" value="COFILIN-RELATED"/>
    <property type="match status" value="1"/>
</dbReference>
<dbReference type="SUPFAM" id="SSF55753">
    <property type="entry name" value="Actin depolymerizing proteins"/>
    <property type="match status" value="1"/>
</dbReference>
<dbReference type="Proteomes" id="UP001233172">
    <property type="component" value="Unassembled WGS sequence"/>
</dbReference>
<sequence length="148" mass="16943">ILDKMASGVKVADDTVELYKAMKLRKTNNRYLIMYIDQSDGLIKVEYTKERDGSISQEEEFKEFLDRLPSDVGRYCIVDLTIPQKNGALKDIMFLITWCPSGATTKSHIMYTTSKKALTDKIREGMTDIQANDLSDLDYRDLLDRGCK</sequence>
<name>A0AAD8B2W1_BIOPF</name>
<dbReference type="EMBL" id="JASAOG010000178">
    <property type="protein sequence ID" value="KAK0045600.1"/>
    <property type="molecule type" value="Genomic_DNA"/>
</dbReference>
<evidence type="ECO:0000259" key="3">
    <source>
        <dbReference type="PROSITE" id="PS51263"/>
    </source>
</evidence>
<reference evidence="4" key="1">
    <citation type="journal article" date="2023" name="PLoS Negl. Trop. Dis.">
        <title>A genome sequence for Biomphalaria pfeifferi, the major vector snail for the human-infecting parasite Schistosoma mansoni.</title>
        <authorList>
            <person name="Bu L."/>
            <person name="Lu L."/>
            <person name="Laidemitt M.R."/>
            <person name="Zhang S.M."/>
            <person name="Mutuku M."/>
            <person name="Mkoji G."/>
            <person name="Steinauer M."/>
            <person name="Loker E.S."/>
        </authorList>
    </citation>
    <scope>NUCLEOTIDE SEQUENCE</scope>
    <source>
        <strain evidence="4">KasaAsao</strain>
    </source>
</reference>
<dbReference type="SMART" id="SM00102">
    <property type="entry name" value="ADF"/>
    <property type="match status" value="1"/>
</dbReference>
<reference evidence="4" key="2">
    <citation type="submission" date="2023-04" db="EMBL/GenBank/DDBJ databases">
        <authorList>
            <person name="Bu L."/>
            <person name="Lu L."/>
            <person name="Laidemitt M.R."/>
            <person name="Zhang S.M."/>
            <person name="Mutuku M."/>
            <person name="Mkoji G."/>
            <person name="Steinauer M."/>
            <person name="Loker E.S."/>
        </authorList>
    </citation>
    <scope>NUCLEOTIDE SEQUENCE</scope>
    <source>
        <strain evidence="4">KasaAsao</strain>
        <tissue evidence="4">Whole Snail</tissue>
    </source>
</reference>
<gene>
    <name evidence="4" type="ORF">Bpfe_024966</name>
</gene>
<keyword evidence="2" id="KW-0009">Actin-binding</keyword>
<dbReference type="Gene3D" id="3.40.20.10">
    <property type="entry name" value="Severin"/>
    <property type="match status" value="1"/>
</dbReference>